<dbReference type="InterPro" id="IPR013083">
    <property type="entry name" value="Znf_RING/FYVE/PHD"/>
</dbReference>
<feature type="compositionally biased region" description="Polar residues" evidence="1">
    <location>
        <begin position="175"/>
        <end position="185"/>
    </location>
</feature>
<dbReference type="PANTHER" id="PTHR45877">
    <property type="entry name" value="E3 UBIQUITIN-PROTEIN LIGASE SIAH2"/>
    <property type="match status" value="1"/>
</dbReference>
<reference evidence="3" key="1">
    <citation type="submission" date="2023-01" db="EMBL/GenBank/DDBJ databases">
        <title>Key to firefly adult light organ development and bioluminescence: homeobox transcription factors regulate luciferase expression and transportation to peroxisome.</title>
        <authorList>
            <person name="Fu X."/>
        </authorList>
    </citation>
    <scope>NUCLEOTIDE SEQUENCE [LARGE SCALE GENOMIC DNA]</scope>
</reference>
<comment type="caution">
    <text evidence="2">The sequence shown here is derived from an EMBL/GenBank/DDBJ whole genome shotgun (WGS) entry which is preliminary data.</text>
</comment>
<evidence type="ECO:0000256" key="1">
    <source>
        <dbReference type="SAM" id="MobiDB-lite"/>
    </source>
</evidence>
<dbReference type="PANTHER" id="PTHR45877:SF2">
    <property type="entry name" value="E3 UBIQUITIN-PROTEIN LIGASE SINA-RELATED"/>
    <property type="match status" value="1"/>
</dbReference>
<evidence type="ECO:0000313" key="3">
    <source>
        <dbReference type="Proteomes" id="UP001353858"/>
    </source>
</evidence>
<dbReference type="GO" id="GO:0043161">
    <property type="term" value="P:proteasome-mediated ubiquitin-dependent protein catabolic process"/>
    <property type="evidence" value="ECO:0007669"/>
    <property type="project" value="TreeGrafter"/>
</dbReference>
<proteinExistence type="predicted"/>
<dbReference type="GO" id="GO:0031624">
    <property type="term" value="F:ubiquitin conjugating enzyme binding"/>
    <property type="evidence" value="ECO:0007669"/>
    <property type="project" value="TreeGrafter"/>
</dbReference>
<feature type="region of interest" description="Disordered" evidence="1">
    <location>
        <begin position="129"/>
        <end position="200"/>
    </location>
</feature>
<sequence length="243" mass="27440">MVEGVELNVTNENKEKLRCFVCGGYLLCSPIQMLPDGNNLCGRCSPGHKATTYRNHVLEAILKDAVFPCKFKVKGCLKQLNFISDSDHESTCTYSETSSQVAVKSSASTCAQEEIPTCSTKDPNVFVVPKPGSVAMDESAGGSDWNDNSDRNASAPPSTTNSTHNYNTHRERASSVASNRSQRLNWSERQRNSSRSRPYYNYVDNRNQWRSPWLHDRPAEHFNMYKRRNNLIIIKGGTFYVNW</sequence>
<dbReference type="EMBL" id="JARPUR010000006">
    <property type="protein sequence ID" value="KAK4874794.1"/>
    <property type="molecule type" value="Genomic_DNA"/>
</dbReference>
<dbReference type="InterPro" id="IPR004162">
    <property type="entry name" value="SINA-like_animal"/>
</dbReference>
<dbReference type="GO" id="GO:0061630">
    <property type="term" value="F:ubiquitin protein ligase activity"/>
    <property type="evidence" value="ECO:0007669"/>
    <property type="project" value="TreeGrafter"/>
</dbReference>
<dbReference type="Gene3D" id="3.30.40.10">
    <property type="entry name" value="Zinc/RING finger domain, C3HC4 (zinc finger)"/>
    <property type="match status" value="1"/>
</dbReference>
<protein>
    <submittedName>
        <fullName evidence="2">Uncharacterized protein</fullName>
    </submittedName>
</protein>
<evidence type="ECO:0000313" key="2">
    <source>
        <dbReference type="EMBL" id="KAK4874794.1"/>
    </source>
</evidence>
<name>A0AAN7P170_9COLE</name>
<dbReference type="Proteomes" id="UP001353858">
    <property type="component" value="Unassembled WGS sequence"/>
</dbReference>
<accession>A0AAN7P170</accession>
<keyword evidence="3" id="KW-1185">Reference proteome</keyword>
<gene>
    <name evidence="2" type="ORF">RN001_014154</name>
</gene>
<dbReference type="GO" id="GO:0005737">
    <property type="term" value="C:cytoplasm"/>
    <property type="evidence" value="ECO:0007669"/>
    <property type="project" value="TreeGrafter"/>
</dbReference>
<dbReference type="AlphaFoldDB" id="A0AAN7P170"/>
<organism evidence="2 3">
    <name type="scientific">Aquatica leii</name>
    <dbReference type="NCBI Taxonomy" id="1421715"/>
    <lineage>
        <taxon>Eukaryota</taxon>
        <taxon>Metazoa</taxon>
        <taxon>Ecdysozoa</taxon>
        <taxon>Arthropoda</taxon>
        <taxon>Hexapoda</taxon>
        <taxon>Insecta</taxon>
        <taxon>Pterygota</taxon>
        <taxon>Neoptera</taxon>
        <taxon>Endopterygota</taxon>
        <taxon>Coleoptera</taxon>
        <taxon>Polyphaga</taxon>
        <taxon>Elateriformia</taxon>
        <taxon>Elateroidea</taxon>
        <taxon>Lampyridae</taxon>
        <taxon>Luciolinae</taxon>
        <taxon>Aquatica</taxon>
    </lineage>
</organism>